<name>A0A8F4KHH8_9BURK</name>
<keyword evidence="2" id="KW-1185">Reference proteome</keyword>
<organism evidence="1 2">
    <name type="scientific">Paraburkholderia sprentiae WSM5005</name>
    <dbReference type="NCBI Taxonomy" id="754502"/>
    <lineage>
        <taxon>Bacteria</taxon>
        <taxon>Pseudomonadati</taxon>
        <taxon>Pseudomonadota</taxon>
        <taxon>Betaproteobacteria</taxon>
        <taxon>Burkholderiales</taxon>
        <taxon>Burkholderiaceae</taxon>
        <taxon>Paraburkholderia</taxon>
    </lineage>
</organism>
<dbReference type="EMBL" id="CP017561">
    <property type="protein sequence ID" value="QXE07163.1"/>
    <property type="molecule type" value="Genomic_DNA"/>
</dbReference>
<evidence type="ECO:0000313" key="1">
    <source>
        <dbReference type="EMBL" id="QXE07163.1"/>
    </source>
</evidence>
<dbReference type="RefSeq" id="WP_167544148.1">
    <property type="nucleotide sequence ID" value="NZ_CP017561.2"/>
</dbReference>
<accession>A0A8F4KHH8</accession>
<protein>
    <submittedName>
        <fullName evidence="1">Uncharacterized protein</fullName>
    </submittedName>
</protein>
<dbReference type="Proteomes" id="UP000179860">
    <property type="component" value="Chromosome 1"/>
</dbReference>
<evidence type="ECO:0000313" key="2">
    <source>
        <dbReference type="Proteomes" id="UP000179860"/>
    </source>
</evidence>
<sequence length="53" mass="5461">MIQMVMASIGGSAATRSMQAQPQRFMLRKVVGLAIVASGFAVMAAQALHVLGG</sequence>
<dbReference type="KEGG" id="pspw:BJG93_34975"/>
<reference evidence="1" key="1">
    <citation type="submission" date="2016-09" db="EMBL/GenBank/DDBJ databases">
        <title>The Complete Genome of Burkholderia sprentiae wsm5005.</title>
        <authorList>
            <person name="De Meyer S."/>
            <person name="Wang P."/>
            <person name="Terpolilli J."/>
        </authorList>
    </citation>
    <scope>NUCLEOTIDE SEQUENCE [LARGE SCALE GENOMIC DNA]</scope>
    <source>
        <strain evidence="1">WSM5005</strain>
    </source>
</reference>
<gene>
    <name evidence="1" type="ORF">BJG93_34975</name>
</gene>
<proteinExistence type="predicted"/>
<dbReference type="AlphaFoldDB" id="A0A8F4KHH8"/>